<name>A0ACB7J6N2_PLECO</name>
<comment type="caution">
    <text evidence="1">The sequence shown here is derived from an EMBL/GenBank/DDBJ whole genome shotgun (WGS) entry which is preliminary data.</text>
</comment>
<dbReference type="Proteomes" id="UP000824881">
    <property type="component" value="Unassembled WGS sequence"/>
</dbReference>
<accession>A0ACB7J6N2</accession>
<proteinExistence type="predicted"/>
<dbReference type="EMBL" id="WQMT02000002">
    <property type="protein sequence ID" value="KAG9225660.1"/>
    <property type="molecule type" value="Genomic_DNA"/>
</dbReference>
<gene>
    <name evidence="1" type="ORF">CCMSSC00406_0007517</name>
</gene>
<sequence length="430" mass="47417">MHGTLISLVLALSLSVSGTPQQPSTKVASGFTAECVPYEEDLVEANLSSFPSIWEKAAIVDGDKDAQATFSALKGKIPNISVKGSGTSDISEALENYPDSDPDCWWSFNQCTDAKYPGVPDDISFVPEPKTLGYGFDDGPNCAHNTFYDYLASQKQLATMYFVGSNVIDWPREARRAVSDGHEICLHGWSHKYMTTLSNEEAFAELYYAVCLSPFIDGIHSTNIVWGAEKGSPVYYRGNSNLLAGRIKSLCIVQLFLPHPKPPFGDTDDRIRFIAHSLDLVTILWQYDTFDWKGGRGDAQADAEVDKNYADIVSLAENGAFDSVGAIVLMHELSTFTMSKAIEHYSDFKRVFDHILPVGAAINTSSNDFKRSIPYQYSWTGVGGPYDPYYGISGYPNSGVSLRTSRQDIADVLWVMCVGFSVLLLIFRVV</sequence>
<organism evidence="1 2">
    <name type="scientific">Pleurotus cornucopiae</name>
    <name type="common">Cornucopia mushroom</name>
    <dbReference type="NCBI Taxonomy" id="5321"/>
    <lineage>
        <taxon>Eukaryota</taxon>
        <taxon>Fungi</taxon>
        <taxon>Dikarya</taxon>
        <taxon>Basidiomycota</taxon>
        <taxon>Agaricomycotina</taxon>
        <taxon>Agaricomycetes</taxon>
        <taxon>Agaricomycetidae</taxon>
        <taxon>Agaricales</taxon>
        <taxon>Pleurotineae</taxon>
        <taxon>Pleurotaceae</taxon>
        <taxon>Pleurotus</taxon>
    </lineage>
</organism>
<evidence type="ECO:0000313" key="2">
    <source>
        <dbReference type="Proteomes" id="UP000824881"/>
    </source>
</evidence>
<evidence type="ECO:0000313" key="1">
    <source>
        <dbReference type="EMBL" id="KAG9225660.1"/>
    </source>
</evidence>
<reference evidence="1 2" key="1">
    <citation type="journal article" date="2021" name="Appl. Environ. Microbiol.">
        <title>Genetic linkage and physical mapping for an oyster mushroom Pleurotus cornucopiae and QTL analysis for the trait cap color.</title>
        <authorList>
            <person name="Zhang Y."/>
            <person name="Gao W."/>
            <person name="Sonnenberg A."/>
            <person name="Chen Q."/>
            <person name="Zhang J."/>
            <person name="Huang C."/>
        </authorList>
    </citation>
    <scope>NUCLEOTIDE SEQUENCE [LARGE SCALE GENOMIC DNA]</scope>
    <source>
        <strain evidence="1">CCMSSC00406</strain>
    </source>
</reference>
<protein>
    <submittedName>
        <fullName evidence="1">Uncharacterized protein</fullName>
    </submittedName>
</protein>
<keyword evidence="2" id="KW-1185">Reference proteome</keyword>